<organism evidence="4 5">
    <name type="scientific">Phytophthora megakarya</name>
    <dbReference type="NCBI Taxonomy" id="4795"/>
    <lineage>
        <taxon>Eukaryota</taxon>
        <taxon>Sar</taxon>
        <taxon>Stramenopiles</taxon>
        <taxon>Oomycota</taxon>
        <taxon>Peronosporomycetes</taxon>
        <taxon>Peronosporales</taxon>
        <taxon>Peronosporaceae</taxon>
        <taxon>Phytophthora</taxon>
    </lineage>
</organism>
<keyword evidence="2" id="KW-0732">Signal</keyword>
<dbReference type="Pfam" id="PF10192">
    <property type="entry name" value="GPR180-TMEM145_TM"/>
    <property type="match status" value="1"/>
</dbReference>
<feature type="transmembrane region" description="Helical" evidence="1">
    <location>
        <begin position="357"/>
        <end position="379"/>
    </location>
</feature>
<feature type="transmembrane region" description="Helical" evidence="1">
    <location>
        <begin position="258"/>
        <end position="276"/>
    </location>
</feature>
<keyword evidence="1" id="KW-0472">Membrane</keyword>
<comment type="caution">
    <text evidence="4">The sequence shown here is derived from an EMBL/GenBank/DDBJ whole genome shotgun (WGS) entry which is preliminary data.</text>
</comment>
<dbReference type="OrthoDB" id="45670at2759"/>
<evidence type="ECO:0000256" key="1">
    <source>
        <dbReference type="SAM" id="Phobius"/>
    </source>
</evidence>
<dbReference type="GO" id="GO:0019236">
    <property type="term" value="P:response to pheromone"/>
    <property type="evidence" value="ECO:0007669"/>
    <property type="project" value="InterPro"/>
</dbReference>
<dbReference type="InterPro" id="IPR019336">
    <property type="entry name" value="GPR180/TMEM145_TM"/>
</dbReference>
<protein>
    <recommendedName>
        <fullName evidence="3">GPR180/TMEM145 transmembrane domain-containing protein</fullName>
    </recommendedName>
</protein>
<feature type="transmembrane region" description="Helical" evidence="1">
    <location>
        <begin position="322"/>
        <end position="345"/>
    </location>
</feature>
<gene>
    <name evidence="4" type="ORF">PHMEG_0001554</name>
</gene>
<dbReference type="Proteomes" id="UP000198211">
    <property type="component" value="Unassembled WGS sequence"/>
</dbReference>
<evidence type="ECO:0000313" key="4">
    <source>
        <dbReference type="EMBL" id="OWZ23571.1"/>
    </source>
</evidence>
<reference evidence="5" key="1">
    <citation type="submission" date="2017-03" db="EMBL/GenBank/DDBJ databases">
        <title>Phytopthora megakarya and P. palmivora, two closely related causual agents of cacao black pod achieved similar genome size and gene model numbers by different mechanisms.</title>
        <authorList>
            <person name="Ali S."/>
            <person name="Shao J."/>
            <person name="Larry D.J."/>
            <person name="Kronmiller B."/>
            <person name="Shen D."/>
            <person name="Strem M.D."/>
            <person name="Melnick R.L."/>
            <person name="Guiltinan M.J."/>
            <person name="Tyler B.M."/>
            <person name="Meinhardt L.W."/>
            <person name="Bailey B.A."/>
        </authorList>
    </citation>
    <scope>NUCLEOTIDE SEQUENCE [LARGE SCALE GENOMIC DNA]</scope>
    <source>
        <strain evidence="5">zdho120</strain>
    </source>
</reference>
<proteinExistence type="predicted"/>
<name>A0A225X107_9STRA</name>
<dbReference type="InterPro" id="IPR047831">
    <property type="entry name" value="GPR180/TMEM145"/>
</dbReference>
<dbReference type="EMBL" id="NBNE01000056">
    <property type="protein sequence ID" value="OWZ23571.1"/>
    <property type="molecule type" value="Genomic_DNA"/>
</dbReference>
<feature type="domain" description="GPR180/TMEM145 transmembrane" evidence="3">
    <location>
        <begin position="200"/>
        <end position="405"/>
    </location>
</feature>
<feature type="transmembrane region" description="Helical" evidence="1">
    <location>
        <begin position="391"/>
        <end position="411"/>
    </location>
</feature>
<sequence length="444" mass="50163">MRFRFVLSLVLLFSTAQASIFAGFTVARQFQYIGKFCFSWTSSLDDVAGRIAGEIETDVDGLQVAIYDDEVLFWNFVMTESSCDCHCKVSARHTKGVFNITATNSHHVTPFSFHVDIHEHLRPRFWYVALARCVPGGDTYKPSFTEVTESNFRKYYFSSWFKIHMTQGDGSELPVQQQGMPTIYAVMAAVAGAAAVAQLVAVRGMTKSESFHPIMRILTLVVLFFFLCNALLCIHFATYQSNGMGVPLFKYAANIAEVFVRVGTLLLAMLIAKGWTINSVALDGQIKLSCVILVILVLYLSMAMWYLVWLDPASTLYIYDSVPGLGICTLQMCVLGWFVNTILETRSYEKGSTKRHFFLQMCCVFSVYFVALPITVLIASFLSPWVREKTVAAMTTSAHCFIYLTLIYALWPTRAPRYFERLYSVSSPSEKESLRDRHLPTEEL</sequence>
<evidence type="ECO:0000256" key="2">
    <source>
        <dbReference type="SAM" id="SignalP"/>
    </source>
</evidence>
<dbReference type="GO" id="GO:0007186">
    <property type="term" value="P:G protein-coupled receptor signaling pathway"/>
    <property type="evidence" value="ECO:0007669"/>
    <property type="project" value="InterPro"/>
</dbReference>
<accession>A0A225X107</accession>
<feature type="chain" id="PRO_5012827359" description="GPR180/TMEM145 transmembrane domain-containing protein" evidence="2">
    <location>
        <begin position="19"/>
        <end position="444"/>
    </location>
</feature>
<feature type="transmembrane region" description="Helical" evidence="1">
    <location>
        <begin position="288"/>
        <end position="310"/>
    </location>
</feature>
<feature type="transmembrane region" description="Helical" evidence="1">
    <location>
        <begin position="214"/>
        <end position="238"/>
    </location>
</feature>
<keyword evidence="1" id="KW-1133">Transmembrane helix</keyword>
<keyword evidence="5" id="KW-1185">Reference proteome</keyword>
<evidence type="ECO:0000259" key="3">
    <source>
        <dbReference type="Pfam" id="PF10192"/>
    </source>
</evidence>
<dbReference type="PANTHER" id="PTHR23252">
    <property type="entry name" value="INTIMAL THICKNESS RECEPTOR-RELATED"/>
    <property type="match status" value="1"/>
</dbReference>
<evidence type="ECO:0000313" key="5">
    <source>
        <dbReference type="Proteomes" id="UP000198211"/>
    </source>
</evidence>
<dbReference type="PANTHER" id="PTHR23252:SF24">
    <property type="entry name" value="TRANSMEMBRANE PROTEIN 145"/>
    <property type="match status" value="1"/>
</dbReference>
<feature type="signal peptide" evidence="2">
    <location>
        <begin position="1"/>
        <end position="18"/>
    </location>
</feature>
<dbReference type="AlphaFoldDB" id="A0A225X107"/>
<feature type="transmembrane region" description="Helical" evidence="1">
    <location>
        <begin position="183"/>
        <end position="202"/>
    </location>
</feature>
<keyword evidence="1" id="KW-0812">Transmembrane</keyword>